<dbReference type="EMBL" id="JAVIKH010000011">
    <property type="protein sequence ID" value="MDX8336587.1"/>
    <property type="molecule type" value="Genomic_DNA"/>
</dbReference>
<evidence type="ECO:0000313" key="1">
    <source>
        <dbReference type="EMBL" id="MDX8336587.1"/>
    </source>
</evidence>
<proteinExistence type="predicted"/>
<name>A0ABU4WAM4_9FUSO</name>
<dbReference type="SUPFAM" id="SSF46955">
    <property type="entry name" value="Putative DNA-binding domain"/>
    <property type="match status" value="1"/>
</dbReference>
<dbReference type="RefSeq" id="WP_320313972.1">
    <property type="nucleotide sequence ID" value="NZ_JAVIKH010000011.1"/>
</dbReference>
<sequence length="64" mass="7251">MSLFEKLHLLNNVNSTLEVAKFFNRSTRTIRRYKASGLLSSDGTSNKLLFSKEAITDFIISRGL</sequence>
<evidence type="ECO:0008006" key="3">
    <source>
        <dbReference type="Google" id="ProtNLM"/>
    </source>
</evidence>
<reference evidence="2" key="1">
    <citation type="submission" date="2023-07" db="EMBL/GenBank/DDBJ databases">
        <authorList>
            <person name="Colorado M.A."/>
            <person name="Villamil L.M."/>
            <person name="Melo J.F."/>
            <person name="Rodriguez J.A."/>
            <person name="Ruiz R.Y."/>
        </authorList>
    </citation>
    <scope>NUCLEOTIDE SEQUENCE [LARGE SCALE GENOMIC DNA]</scope>
    <source>
        <strain evidence="2">C33</strain>
    </source>
</reference>
<dbReference type="InterPro" id="IPR009061">
    <property type="entry name" value="DNA-bd_dom_put_sf"/>
</dbReference>
<organism evidence="1 2">
    <name type="scientific">Candidatus Cetobacterium colombiensis</name>
    <dbReference type="NCBI Taxonomy" id="3073100"/>
    <lineage>
        <taxon>Bacteria</taxon>
        <taxon>Fusobacteriati</taxon>
        <taxon>Fusobacteriota</taxon>
        <taxon>Fusobacteriia</taxon>
        <taxon>Fusobacteriales</taxon>
        <taxon>Fusobacteriaceae</taxon>
        <taxon>Cetobacterium</taxon>
    </lineage>
</organism>
<gene>
    <name evidence="1" type="ORF">RFV38_08770</name>
</gene>
<dbReference type="Proteomes" id="UP001279681">
    <property type="component" value="Unassembled WGS sequence"/>
</dbReference>
<keyword evidence="2" id="KW-1185">Reference proteome</keyword>
<accession>A0ABU4WAM4</accession>
<comment type="caution">
    <text evidence="1">The sequence shown here is derived from an EMBL/GenBank/DDBJ whole genome shotgun (WGS) entry which is preliminary data.</text>
</comment>
<protein>
    <recommendedName>
        <fullName evidence="3">Helix-turn-helix domain-containing protein</fullName>
    </recommendedName>
</protein>
<evidence type="ECO:0000313" key="2">
    <source>
        <dbReference type="Proteomes" id="UP001279681"/>
    </source>
</evidence>